<dbReference type="EMBL" id="CP069043">
    <property type="protein sequence ID" value="QRD06582.1"/>
    <property type="molecule type" value="Genomic_DNA"/>
</dbReference>
<dbReference type="Proteomes" id="UP000663193">
    <property type="component" value="Chromosome 21"/>
</dbReference>
<sequence length="43" mass="4906">MIILNPSMYIPSVGALSLLFCYWTRFGCNTLLLYFGYVINPEA</sequence>
<dbReference type="VEuPathDB" id="FungiDB:JI435_423460"/>
<gene>
    <name evidence="2" type="ORF">JI435_423460</name>
</gene>
<evidence type="ECO:0000313" key="2">
    <source>
        <dbReference type="EMBL" id="QRD06582.1"/>
    </source>
</evidence>
<evidence type="ECO:0000313" key="3">
    <source>
        <dbReference type="Proteomes" id="UP000663193"/>
    </source>
</evidence>
<keyword evidence="1" id="KW-0812">Transmembrane</keyword>
<evidence type="ECO:0000256" key="1">
    <source>
        <dbReference type="SAM" id="Phobius"/>
    </source>
</evidence>
<organism evidence="2 3">
    <name type="scientific">Phaeosphaeria nodorum (strain SN15 / ATCC MYA-4574 / FGSC 10173)</name>
    <name type="common">Glume blotch fungus</name>
    <name type="synonym">Parastagonospora nodorum</name>
    <dbReference type="NCBI Taxonomy" id="321614"/>
    <lineage>
        <taxon>Eukaryota</taxon>
        <taxon>Fungi</taxon>
        <taxon>Dikarya</taxon>
        <taxon>Ascomycota</taxon>
        <taxon>Pezizomycotina</taxon>
        <taxon>Dothideomycetes</taxon>
        <taxon>Pleosporomycetidae</taxon>
        <taxon>Pleosporales</taxon>
        <taxon>Pleosporineae</taxon>
        <taxon>Phaeosphaeriaceae</taxon>
        <taxon>Parastagonospora</taxon>
    </lineage>
</organism>
<name>A0A7U2IB30_PHANO</name>
<dbReference type="AlphaFoldDB" id="A0A7U2IB30"/>
<proteinExistence type="predicted"/>
<protein>
    <submittedName>
        <fullName evidence="2">Uncharacterized protein</fullName>
    </submittedName>
</protein>
<keyword evidence="3" id="KW-1185">Reference proteome</keyword>
<accession>A0A7U2IB30</accession>
<feature type="transmembrane region" description="Helical" evidence="1">
    <location>
        <begin position="12"/>
        <end position="37"/>
    </location>
</feature>
<keyword evidence="1" id="KW-0472">Membrane</keyword>
<reference evidence="3" key="1">
    <citation type="journal article" date="2021" name="BMC Genomics">
        <title>Chromosome-level genome assembly and manually-curated proteome of model necrotroph Parastagonospora nodorum Sn15 reveals a genome-wide trove of candidate effector homologs, and redundancy of virulence-related functions within an accessory chromosome.</title>
        <authorList>
            <person name="Bertazzoni S."/>
            <person name="Jones D.A.B."/>
            <person name="Phan H.T."/>
            <person name="Tan K.-C."/>
            <person name="Hane J.K."/>
        </authorList>
    </citation>
    <scope>NUCLEOTIDE SEQUENCE [LARGE SCALE GENOMIC DNA]</scope>
    <source>
        <strain evidence="3">SN15 / ATCC MYA-4574 / FGSC 10173)</strain>
    </source>
</reference>
<keyword evidence="1" id="KW-1133">Transmembrane helix</keyword>